<accession>A0A9X2JXC3</accession>
<name>A0A9X2JXC3_9MICO</name>
<feature type="domain" description="SnoaL-like" evidence="1">
    <location>
        <begin position="21"/>
        <end position="130"/>
    </location>
</feature>
<reference evidence="2" key="1">
    <citation type="submission" date="2022-06" db="EMBL/GenBank/DDBJ databases">
        <title>Genomic Encyclopedia of Archaeal and Bacterial Type Strains, Phase II (KMG-II): from individual species to whole genera.</title>
        <authorList>
            <person name="Goeker M."/>
        </authorList>
    </citation>
    <scope>NUCLEOTIDE SEQUENCE</scope>
    <source>
        <strain evidence="2">DSM 26652</strain>
    </source>
</reference>
<dbReference type="InterPro" id="IPR037401">
    <property type="entry name" value="SnoaL-like"/>
</dbReference>
<sequence>MTTDSVLPSGDPHGSLVRTAVTGFFDARLAGDSPLELAERFHEDVDWYIQGDTETVPWIGRKKGRAGVAEHFTQLGEGVRPEGFEIDTVLSDGNRAVVLGTFRTRVAATGKLIDSEYAFDVAVDDAGLFTRYHMLEDSYAVSQAARA</sequence>
<dbReference type="Pfam" id="PF12680">
    <property type="entry name" value="SnoaL_2"/>
    <property type="match status" value="1"/>
</dbReference>
<dbReference type="SUPFAM" id="SSF54427">
    <property type="entry name" value="NTF2-like"/>
    <property type="match status" value="1"/>
</dbReference>
<gene>
    <name evidence="2" type="ORF">APR03_004478</name>
</gene>
<dbReference type="InterPro" id="IPR032710">
    <property type="entry name" value="NTF2-like_dom_sf"/>
</dbReference>
<proteinExistence type="predicted"/>
<dbReference type="Proteomes" id="UP001139493">
    <property type="component" value="Unassembled WGS sequence"/>
</dbReference>
<evidence type="ECO:0000313" key="3">
    <source>
        <dbReference type="Proteomes" id="UP001139493"/>
    </source>
</evidence>
<dbReference type="RefSeq" id="WP_253839460.1">
    <property type="nucleotide sequence ID" value="NZ_JAMTCS010000015.1"/>
</dbReference>
<dbReference type="AlphaFoldDB" id="A0A9X2JXC3"/>
<dbReference type="Gene3D" id="3.10.450.50">
    <property type="match status" value="1"/>
</dbReference>
<protein>
    <recommendedName>
        <fullName evidence="1">SnoaL-like domain-containing protein</fullName>
    </recommendedName>
</protein>
<comment type="caution">
    <text evidence="2">The sequence shown here is derived from an EMBL/GenBank/DDBJ whole genome shotgun (WGS) entry which is preliminary data.</text>
</comment>
<evidence type="ECO:0000313" key="2">
    <source>
        <dbReference type="EMBL" id="MCP2267106.1"/>
    </source>
</evidence>
<dbReference type="EMBL" id="JAMTCS010000015">
    <property type="protein sequence ID" value="MCP2267106.1"/>
    <property type="molecule type" value="Genomic_DNA"/>
</dbReference>
<keyword evidence="3" id="KW-1185">Reference proteome</keyword>
<evidence type="ECO:0000259" key="1">
    <source>
        <dbReference type="Pfam" id="PF12680"/>
    </source>
</evidence>
<organism evidence="2 3">
    <name type="scientific">Promicromonospora thailandica</name>
    <dbReference type="NCBI Taxonomy" id="765201"/>
    <lineage>
        <taxon>Bacteria</taxon>
        <taxon>Bacillati</taxon>
        <taxon>Actinomycetota</taxon>
        <taxon>Actinomycetes</taxon>
        <taxon>Micrococcales</taxon>
        <taxon>Promicromonosporaceae</taxon>
        <taxon>Promicromonospora</taxon>
    </lineage>
</organism>